<sequence>MTTAAAQWCGRLWRLAMGNKYTVPLNVGAIRESCFRPADKWTPPTGDELRYLLENVLNLSQEGLARHVGVNGRTVRRWVNGESDIAYSVWCVLCIDAGLPPIWK</sequence>
<dbReference type="GO" id="GO:0003677">
    <property type="term" value="F:DNA binding"/>
    <property type="evidence" value="ECO:0007669"/>
    <property type="project" value="InterPro"/>
</dbReference>
<proteinExistence type="predicted"/>
<accession>A0A2P9E471</accession>
<dbReference type="EMBL" id="LT985241">
    <property type="protein sequence ID" value="SPD98174.1"/>
    <property type="molecule type" value="Genomic_DNA"/>
</dbReference>
<name>A0A2P9E471_ECOLX</name>
<organism evidence="1">
    <name type="scientific">Escherichia coli</name>
    <dbReference type="NCBI Taxonomy" id="562"/>
    <lineage>
        <taxon>Bacteria</taxon>
        <taxon>Pseudomonadati</taxon>
        <taxon>Pseudomonadota</taxon>
        <taxon>Gammaproteobacteria</taxon>
        <taxon>Enterobacterales</taxon>
        <taxon>Enterobacteriaceae</taxon>
        <taxon>Escherichia</taxon>
    </lineage>
</organism>
<dbReference type="InterPro" id="IPR001387">
    <property type="entry name" value="Cro/C1-type_HTH"/>
</dbReference>
<evidence type="ECO:0000313" key="1">
    <source>
        <dbReference type="EMBL" id="SPD98174.1"/>
    </source>
</evidence>
<dbReference type="CDD" id="cd00093">
    <property type="entry name" value="HTH_XRE"/>
    <property type="match status" value="1"/>
</dbReference>
<dbReference type="Gene3D" id="1.10.260.40">
    <property type="entry name" value="lambda repressor-like DNA-binding domains"/>
    <property type="match status" value="1"/>
</dbReference>
<dbReference type="AlphaFoldDB" id="A0A2P9E471"/>
<geneLocation type="plasmid" evidence="1">
    <name>RCS40_p</name>
</geneLocation>
<dbReference type="SUPFAM" id="SSF47413">
    <property type="entry name" value="lambda repressor-like DNA-binding domains"/>
    <property type="match status" value="1"/>
</dbReference>
<reference evidence="1" key="1">
    <citation type="submission" date="2018-02" db="EMBL/GenBank/DDBJ databases">
        <authorList>
            <person name="Cohen D.B."/>
            <person name="Kent A.D."/>
        </authorList>
    </citation>
    <scope>NUCLEOTIDE SEQUENCE</scope>
    <source>
        <strain evidence="1">721</strain>
    </source>
</reference>
<keyword evidence="1" id="KW-0614">Plasmid</keyword>
<protein>
    <submittedName>
        <fullName evidence="1">Transcriptional repressor protein</fullName>
    </submittedName>
</protein>
<gene>
    <name evidence="1" type="ORF">RCS40_P0062</name>
</gene>
<dbReference type="InterPro" id="IPR010982">
    <property type="entry name" value="Lambda_DNA-bd_dom_sf"/>
</dbReference>